<dbReference type="Proteomes" id="UP000030752">
    <property type="component" value="Unassembled WGS sequence"/>
</dbReference>
<name>W2RXM5_CYPE1</name>
<evidence type="ECO:0008006" key="3">
    <source>
        <dbReference type="Google" id="ProtNLM"/>
    </source>
</evidence>
<sequence length="466" mass="51999">MDPFGSFVFGTDSNVSQLIFHWDSFILQPVGETHDSHLSGLRNEAWQMLVDSFQDICRGYAFLACAAKLRATTTKSPAIAALAEQYRHVALIDLRQRLQREGVTDDAPGCMLSLIIADLANADSDSARVHMRFLKKIIQPADGRRVSIPPGAGHILLWQDIQVATLSLKRPLLDLERWEREQSPGLWLPTSPTFRAQLEAGSQVDGDALADPYLERLFQDAKKYGMVLQSLYSDQVPLSRTNSRKLSTGLLLLCGRLLAYYLDRCEASDYFDGGVDADLANIQAAAASLTAIYWVRAMTRDEMGPVRHALDFDYSNYHAGPNLLERLGQLIQVSEAAANRLVDSYQASKPRETAIPRELRLRLWILDICAYIERSSGKTNSGTHYQDRLSALLLATGTEDRIFFQNEVIDGFLSLNSDTVLGPLWFVPIFRTAALARDEGEAPVSVRTVIKTGEDTSRWTRFAEAL</sequence>
<dbReference type="EMBL" id="KB822720">
    <property type="protein sequence ID" value="ETN40414.1"/>
    <property type="molecule type" value="Genomic_DNA"/>
</dbReference>
<dbReference type="InParanoid" id="W2RXM5"/>
<dbReference type="VEuPathDB" id="FungiDB:HMPREF1541_04691"/>
<evidence type="ECO:0000313" key="1">
    <source>
        <dbReference type="EMBL" id="ETN40414.1"/>
    </source>
</evidence>
<proteinExistence type="predicted"/>
<gene>
    <name evidence="1" type="ORF">HMPREF1541_04691</name>
</gene>
<evidence type="ECO:0000313" key="2">
    <source>
        <dbReference type="Proteomes" id="UP000030752"/>
    </source>
</evidence>
<organism evidence="1 2">
    <name type="scientific">Cyphellophora europaea (strain CBS 101466)</name>
    <name type="common">Phialophora europaea</name>
    <dbReference type="NCBI Taxonomy" id="1220924"/>
    <lineage>
        <taxon>Eukaryota</taxon>
        <taxon>Fungi</taxon>
        <taxon>Dikarya</taxon>
        <taxon>Ascomycota</taxon>
        <taxon>Pezizomycotina</taxon>
        <taxon>Eurotiomycetes</taxon>
        <taxon>Chaetothyriomycetidae</taxon>
        <taxon>Chaetothyriales</taxon>
        <taxon>Cyphellophoraceae</taxon>
        <taxon>Cyphellophora</taxon>
    </lineage>
</organism>
<dbReference type="Pfam" id="PF11951">
    <property type="entry name" value="Fungal_trans_2"/>
    <property type="match status" value="1"/>
</dbReference>
<dbReference type="AlphaFoldDB" id="W2RXM5"/>
<protein>
    <recommendedName>
        <fullName evidence="3">Transcription factor domain-containing protein</fullName>
    </recommendedName>
</protein>
<dbReference type="GeneID" id="19972030"/>
<accession>W2RXM5</accession>
<dbReference type="InterPro" id="IPR021858">
    <property type="entry name" value="Fun_TF"/>
</dbReference>
<dbReference type="RefSeq" id="XP_008717257.1">
    <property type="nucleotide sequence ID" value="XM_008719035.1"/>
</dbReference>
<keyword evidence="2" id="KW-1185">Reference proteome</keyword>
<dbReference type="HOGENOM" id="CLU_569882_0_0_1"/>
<reference evidence="1 2" key="1">
    <citation type="submission" date="2013-03" db="EMBL/GenBank/DDBJ databases">
        <title>The Genome Sequence of Phialophora europaea CBS 101466.</title>
        <authorList>
            <consortium name="The Broad Institute Genomics Platform"/>
            <person name="Cuomo C."/>
            <person name="de Hoog S."/>
            <person name="Gorbushina A."/>
            <person name="Walker B."/>
            <person name="Young S.K."/>
            <person name="Zeng Q."/>
            <person name="Gargeya S."/>
            <person name="Fitzgerald M."/>
            <person name="Haas B."/>
            <person name="Abouelleil A."/>
            <person name="Allen A.W."/>
            <person name="Alvarado L."/>
            <person name="Arachchi H.M."/>
            <person name="Berlin A.M."/>
            <person name="Chapman S.B."/>
            <person name="Gainer-Dewar J."/>
            <person name="Goldberg J."/>
            <person name="Griggs A."/>
            <person name="Gujja S."/>
            <person name="Hansen M."/>
            <person name="Howarth C."/>
            <person name="Imamovic A."/>
            <person name="Ireland A."/>
            <person name="Larimer J."/>
            <person name="McCowan C."/>
            <person name="Murphy C."/>
            <person name="Pearson M."/>
            <person name="Poon T.W."/>
            <person name="Priest M."/>
            <person name="Roberts A."/>
            <person name="Saif S."/>
            <person name="Shea T."/>
            <person name="Sisk P."/>
            <person name="Sykes S."/>
            <person name="Wortman J."/>
            <person name="Nusbaum C."/>
            <person name="Birren B."/>
        </authorList>
    </citation>
    <scope>NUCLEOTIDE SEQUENCE [LARGE SCALE GENOMIC DNA]</scope>
    <source>
        <strain evidence="1 2">CBS 101466</strain>
    </source>
</reference>